<evidence type="ECO:0000256" key="4">
    <source>
        <dbReference type="ARBA" id="ARBA00023125"/>
    </source>
</evidence>
<evidence type="ECO:0000256" key="2">
    <source>
        <dbReference type="ARBA" id="ARBA00022771"/>
    </source>
</evidence>
<dbReference type="InterPro" id="IPR006612">
    <property type="entry name" value="THAP_Znf"/>
</dbReference>
<dbReference type="SUPFAM" id="SSF57716">
    <property type="entry name" value="Glucocorticoid receptor-like (DNA-binding domain)"/>
    <property type="match status" value="1"/>
</dbReference>
<evidence type="ECO:0000313" key="8">
    <source>
        <dbReference type="Proteomes" id="UP001174136"/>
    </source>
</evidence>
<accession>A0AA47MHQ0</accession>
<dbReference type="GO" id="GO:0003677">
    <property type="term" value="F:DNA binding"/>
    <property type="evidence" value="ECO:0007669"/>
    <property type="project" value="UniProtKB-UniRule"/>
</dbReference>
<name>A0AA47MHQ0_MERPO</name>
<reference evidence="7" key="1">
    <citation type="journal article" date="2023" name="Front. Mar. Sci.">
        <title>A new Merluccius polli reference genome to investigate the effects of global change in West African waters.</title>
        <authorList>
            <person name="Mateo J.L."/>
            <person name="Blanco-Fernandez C."/>
            <person name="Garcia-Vazquez E."/>
            <person name="Machado-Schiaffino G."/>
        </authorList>
    </citation>
    <scope>NUCLEOTIDE SEQUENCE</scope>
    <source>
        <strain evidence="7">C29</strain>
        <tissue evidence="7">Fin</tissue>
    </source>
</reference>
<evidence type="ECO:0000256" key="5">
    <source>
        <dbReference type="PROSITE-ProRule" id="PRU00309"/>
    </source>
</evidence>
<dbReference type="Pfam" id="PF05485">
    <property type="entry name" value="THAP"/>
    <property type="match status" value="1"/>
</dbReference>
<protein>
    <recommendedName>
        <fullName evidence="6">THAP-type domain-containing protein</fullName>
    </recommendedName>
</protein>
<evidence type="ECO:0000256" key="1">
    <source>
        <dbReference type="ARBA" id="ARBA00022723"/>
    </source>
</evidence>
<dbReference type="SMART" id="SM00980">
    <property type="entry name" value="THAP"/>
    <property type="match status" value="1"/>
</dbReference>
<dbReference type="EMBL" id="JAOPHQ010004072">
    <property type="protein sequence ID" value="KAK0140533.1"/>
    <property type="molecule type" value="Genomic_DNA"/>
</dbReference>
<proteinExistence type="predicted"/>
<evidence type="ECO:0000256" key="3">
    <source>
        <dbReference type="ARBA" id="ARBA00022833"/>
    </source>
</evidence>
<evidence type="ECO:0000259" key="6">
    <source>
        <dbReference type="PROSITE" id="PS50950"/>
    </source>
</evidence>
<keyword evidence="1" id="KW-0479">Metal-binding</keyword>
<keyword evidence="4 5" id="KW-0238">DNA-binding</keyword>
<keyword evidence="3" id="KW-0862">Zinc</keyword>
<keyword evidence="2 5" id="KW-0863">Zinc-finger</keyword>
<dbReference type="Proteomes" id="UP001174136">
    <property type="component" value="Unassembled WGS sequence"/>
</dbReference>
<organism evidence="7 8">
    <name type="scientific">Merluccius polli</name>
    <name type="common">Benguela hake</name>
    <name type="synonym">Merluccius cadenati</name>
    <dbReference type="NCBI Taxonomy" id="89951"/>
    <lineage>
        <taxon>Eukaryota</taxon>
        <taxon>Metazoa</taxon>
        <taxon>Chordata</taxon>
        <taxon>Craniata</taxon>
        <taxon>Vertebrata</taxon>
        <taxon>Euteleostomi</taxon>
        <taxon>Actinopterygii</taxon>
        <taxon>Neopterygii</taxon>
        <taxon>Teleostei</taxon>
        <taxon>Neoteleostei</taxon>
        <taxon>Acanthomorphata</taxon>
        <taxon>Zeiogadaria</taxon>
        <taxon>Gadariae</taxon>
        <taxon>Gadiformes</taxon>
        <taxon>Gadoidei</taxon>
        <taxon>Merlucciidae</taxon>
        <taxon>Merluccius</taxon>
    </lineage>
</organism>
<keyword evidence="8" id="KW-1185">Reference proteome</keyword>
<feature type="domain" description="THAP-type" evidence="6">
    <location>
        <begin position="282"/>
        <end position="368"/>
    </location>
</feature>
<dbReference type="AlphaFoldDB" id="A0AA47MHQ0"/>
<sequence length="381" mass="41898">MVLEHVDTEPKRNTDKQMFGGLDIQSLTVPWSKAACGTCGDPSEPWSLVFLASLFFFLCSGLDSRIISSSSNWDELFRITECLMSHLFRGGEALFPSTHVGNEAGRRLFAEHSIPVDVRHVVQVLQLRQAGDALLDYAISMPMRGVGVGGGGGGAGEHGAMQQFDCSGSLPEGAAIAIRIPDSQDVQDVWCVVSFPTHQGEGKQRHGNVMCSSITQGWRCGKGSPRVTFLHGYTVALLIPGHQIRWCVLLGWEQEVDEERGRGGGSRGVVVDVGYKVPSINMSGCCVYGCTNRYSTSGLKLYRIPTGSRPFQSNRRRLWLQAIRRVDWNEDRIRNARVCSAHFVSGTIEKGGEMTDLVLQQTNVFLLKLQNNNAAWIIVLV</sequence>
<dbReference type="PROSITE" id="PS50950">
    <property type="entry name" value="ZF_THAP"/>
    <property type="match status" value="1"/>
</dbReference>
<gene>
    <name evidence="7" type="ORF">N1851_022489</name>
</gene>
<evidence type="ECO:0000313" key="7">
    <source>
        <dbReference type="EMBL" id="KAK0140533.1"/>
    </source>
</evidence>
<dbReference type="GO" id="GO:0008270">
    <property type="term" value="F:zinc ion binding"/>
    <property type="evidence" value="ECO:0007669"/>
    <property type="project" value="UniProtKB-KW"/>
</dbReference>
<comment type="caution">
    <text evidence="7">The sequence shown here is derived from an EMBL/GenBank/DDBJ whole genome shotgun (WGS) entry which is preliminary data.</text>
</comment>